<protein>
    <submittedName>
        <fullName evidence="2">Uncharacterized protein</fullName>
    </submittedName>
</protein>
<dbReference type="HOGENOM" id="CLU_1611010_0_0_1"/>
<dbReference type="EMBL" id="KL197738">
    <property type="protein sequence ID" value="KDQ52737.1"/>
    <property type="molecule type" value="Genomic_DNA"/>
</dbReference>
<dbReference type="InParanoid" id="A0A067PN59"/>
<accession>A0A067PN59</accession>
<organism evidence="2 3">
    <name type="scientific">Jaapia argillacea MUCL 33604</name>
    <dbReference type="NCBI Taxonomy" id="933084"/>
    <lineage>
        <taxon>Eukaryota</taxon>
        <taxon>Fungi</taxon>
        <taxon>Dikarya</taxon>
        <taxon>Basidiomycota</taxon>
        <taxon>Agaricomycotina</taxon>
        <taxon>Agaricomycetes</taxon>
        <taxon>Agaricomycetidae</taxon>
        <taxon>Jaapiales</taxon>
        <taxon>Jaapiaceae</taxon>
        <taxon>Jaapia</taxon>
    </lineage>
</organism>
<proteinExistence type="predicted"/>
<keyword evidence="3" id="KW-1185">Reference proteome</keyword>
<gene>
    <name evidence="2" type="ORF">JAAARDRAFT_475577</name>
</gene>
<evidence type="ECO:0000256" key="1">
    <source>
        <dbReference type="SAM" id="MobiDB-lite"/>
    </source>
</evidence>
<name>A0A067PN59_9AGAM</name>
<evidence type="ECO:0000313" key="3">
    <source>
        <dbReference type="Proteomes" id="UP000027265"/>
    </source>
</evidence>
<reference evidence="3" key="1">
    <citation type="journal article" date="2014" name="Proc. Natl. Acad. Sci. U.S.A.">
        <title>Extensive sampling of basidiomycete genomes demonstrates inadequacy of the white-rot/brown-rot paradigm for wood decay fungi.</title>
        <authorList>
            <person name="Riley R."/>
            <person name="Salamov A.A."/>
            <person name="Brown D.W."/>
            <person name="Nagy L.G."/>
            <person name="Floudas D."/>
            <person name="Held B.W."/>
            <person name="Levasseur A."/>
            <person name="Lombard V."/>
            <person name="Morin E."/>
            <person name="Otillar R."/>
            <person name="Lindquist E.A."/>
            <person name="Sun H."/>
            <person name="LaButti K.M."/>
            <person name="Schmutz J."/>
            <person name="Jabbour D."/>
            <person name="Luo H."/>
            <person name="Baker S.E."/>
            <person name="Pisabarro A.G."/>
            <person name="Walton J.D."/>
            <person name="Blanchette R.A."/>
            <person name="Henrissat B."/>
            <person name="Martin F."/>
            <person name="Cullen D."/>
            <person name="Hibbett D.S."/>
            <person name="Grigoriev I.V."/>
        </authorList>
    </citation>
    <scope>NUCLEOTIDE SEQUENCE [LARGE SCALE GENOMIC DNA]</scope>
    <source>
        <strain evidence="3">MUCL 33604</strain>
    </source>
</reference>
<dbReference type="Proteomes" id="UP000027265">
    <property type="component" value="Unassembled WGS sequence"/>
</dbReference>
<feature type="region of interest" description="Disordered" evidence="1">
    <location>
        <begin position="71"/>
        <end position="96"/>
    </location>
</feature>
<sequence>MPPRASCTCNLLHLDVEPMALIVSAGTLYSIGSHWSLRPSSQPFAISQVALGLPHDHPLNRAIHRVLRRSSGSPKFRTRLSSPSDHPPPHYSSPPRLNIVGGISNYSERNVWKPLPCRNFTHPDGHTNYCRFIGCECLNITVNDELVEELVVGSCVRIVWRFGER</sequence>
<dbReference type="AlphaFoldDB" id="A0A067PN59"/>
<evidence type="ECO:0000313" key="2">
    <source>
        <dbReference type="EMBL" id="KDQ52737.1"/>
    </source>
</evidence>